<evidence type="ECO:0000313" key="6">
    <source>
        <dbReference type="EMBL" id="KAF7357676.1"/>
    </source>
</evidence>
<organism evidence="6 7">
    <name type="scientific">Mycena venus</name>
    <dbReference type="NCBI Taxonomy" id="2733690"/>
    <lineage>
        <taxon>Eukaryota</taxon>
        <taxon>Fungi</taxon>
        <taxon>Dikarya</taxon>
        <taxon>Basidiomycota</taxon>
        <taxon>Agaricomycotina</taxon>
        <taxon>Agaricomycetes</taxon>
        <taxon>Agaricomycetidae</taxon>
        <taxon>Agaricales</taxon>
        <taxon>Marasmiineae</taxon>
        <taxon>Mycenaceae</taxon>
        <taxon>Mycena</taxon>
    </lineage>
</organism>
<dbReference type="SUPFAM" id="SSF46579">
    <property type="entry name" value="Prefoldin"/>
    <property type="match status" value="1"/>
</dbReference>
<dbReference type="EMBL" id="JACAZI010000006">
    <property type="protein sequence ID" value="KAF7357676.1"/>
    <property type="molecule type" value="Genomic_DNA"/>
</dbReference>
<evidence type="ECO:0000256" key="3">
    <source>
        <dbReference type="PIRNR" id="PIRNR016477"/>
    </source>
</evidence>
<keyword evidence="2 3" id="KW-0143">Chaperone</keyword>
<dbReference type="GO" id="GO:0051082">
    <property type="term" value="F:unfolded protein binding"/>
    <property type="evidence" value="ECO:0007669"/>
    <property type="project" value="InterPro"/>
</dbReference>
<dbReference type="GO" id="GO:0006457">
    <property type="term" value="P:protein folding"/>
    <property type="evidence" value="ECO:0007669"/>
    <property type="project" value="UniProtKB-UniRule"/>
</dbReference>
<dbReference type="Proteomes" id="UP000620124">
    <property type="component" value="Unassembled WGS sequence"/>
</dbReference>
<feature type="region of interest" description="Disordered" evidence="5">
    <location>
        <begin position="1"/>
        <end position="21"/>
    </location>
</feature>
<dbReference type="OrthoDB" id="10250441at2759"/>
<comment type="similarity">
    <text evidence="1 3">Belongs to the prefoldin subunit beta family.</text>
</comment>
<dbReference type="AlphaFoldDB" id="A0A8H6YFC7"/>
<accession>A0A8H6YFC7</accession>
<dbReference type="PANTHER" id="PTHR21100:SF9">
    <property type="entry name" value="PREFOLDIN SUBUNIT 4"/>
    <property type="match status" value="1"/>
</dbReference>
<dbReference type="InterPro" id="IPR009053">
    <property type="entry name" value="Prefoldin"/>
</dbReference>
<dbReference type="Pfam" id="PF01920">
    <property type="entry name" value="Prefoldin_2"/>
    <property type="match status" value="1"/>
</dbReference>
<gene>
    <name evidence="6" type="ORF">MVEN_00813100</name>
</gene>
<reference evidence="6" key="1">
    <citation type="submission" date="2020-05" db="EMBL/GenBank/DDBJ databases">
        <title>Mycena genomes resolve the evolution of fungal bioluminescence.</title>
        <authorList>
            <person name="Tsai I.J."/>
        </authorList>
    </citation>
    <scope>NUCLEOTIDE SEQUENCE</scope>
    <source>
        <strain evidence="6">CCC161011</strain>
    </source>
</reference>
<comment type="subunit">
    <text evidence="3">Heterohexamer of two PFD-alpha type and four PFD-beta type subunits.</text>
</comment>
<name>A0A8H6YFC7_9AGAR</name>
<keyword evidence="4" id="KW-0175">Coiled coil</keyword>
<evidence type="ECO:0000256" key="5">
    <source>
        <dbReference type="SAM" id="MobiDB-lite"/>
    </source>
</evidence>
<dbReference type="GO" id="GO:0005737">
    <property type="term" value="C:cytoplasm"/>
    <property type="evidence" value="ECO:0007669"/>
    <property type="project" value="TreeGrafter"/>
</dbReference>
<dbReference type="GO" id="GO:0016272">
    <property type="term" value="C:prefoldin complex"/>
    <property type="evidence" value="ECO:0007669"/>
    <property type="project" value="UniProtKB-UniRule"/>
</dbReference>
<feature type="coiled-coil region" evidence="4">
    <location>
        <begin position="42"/>
        <end position="112"/>
    </location>
</feature>
<dbReference type="Gene3D" id="1.10.287.370">
    <property type="match status" value="1"/>
</dbReference>
<protein>
    <recommendedName>
        <fullName evidence="3">Prefoldin subunit 4</fullName>
    </recommendedName>
</protein>
<comment type="function">
    <text evidence="3">Binds specifically to cytosolic chaperonin (c-CPN) and transfers target proteins to it. Binds to nascent polypeptide chain and promotes folding in an environment in which there are many competing pathways for nonnative proteins.</text>
</comment>
<keyword evidence="7" id="KW-1185">Reference proteome</keyword>
<feature type="compositionally biased region" description="Acidic residues" evidence="5">
    <location>
        <begin position="8"/>
        <end position="20"/>
    </location>
</feature>
<evidence type="ECO:0000256" key="1">
    <source>
        <dbReference type="ARBA" id="ARBA00008045"/>
    </source>
</evidence>
<dbReference type="PANTHER" id="PTHR21100">
    <property type="entry name" value="PREFOLDIN SUBUNIT 4"/>
    <property type="match status" value="1"/>
</dbReference>
<evidence type="ECO:0000256" key="2">
    <source>
        <dbReference type="ARBA" id="ARBA00023186"/>
    </source>
</evidence>
<dbReference type="CDD" id="cd23165">
    <property type="entry name" value="Prefoldin_4"/>
    <property type="match status" value="1"/>
</dbReference>
<evidence type="ECO:0000313" key="7">
    <source>
        <dbReference type="Proteomes" id="UP000620124"/>
    </source>
</evidence>
<dbReference type="InterPro" id="IPR002777">
    <property type="entry name" value="PFD_beta-like"/>
</dbReference>
<dbReference type="PIRSF" id="PIRSF016477">
    <property type="entry name" value="Prefoldin_subunit_4"/>
    <property type="match status" value="1"/>
</dbReference>
<evidence type="ECO:0000256" key="4">
    <source>
        <dbReference type="SAM" id="Coils"/>
    </source>
</evidence>
<dbReference type="InterPro" id="IPR016661">
    <property type="entry name" value="PFDN4"/>
</dbReference>
<proteinExistence type="inferred from homology"/>
<sequence length="132" mass="15209">MNSLRMLEEDEDNAPDVAQEDQDRISRFAVLNMRFKYNVPKLEALKQEKEALDDLATELELADEDEPALYKLGETFLHMPLPKALKRVEKEQSEVSEQVSSLSKTVDEWEKEMTEIKVALYAKFGTSINLDD</sequence>
<comment type="caution">
    <text evidence="6">The sequence shown here is derived from an EMBL/GenBank/DDBJ whole genome shotgun (WGS) entry which is preliminary data.</text>
</comment>